<dbReference type="Proteomes" id="UP000314294">
    <property type="component" value="Unassembled WGS sequence"/>
</dbReference>
<evidence type="ECO:0000313" key="1">
    <source>
        <dbReference type="EMBL" id="TNN53221.1"/>
    </source>
</evidence>
<reference evidence="1 2" key="1">
    <citation type="submission" date="2019-03" db="EMBL/GenBank/DDBJ databases">
        <title>First draft genome of Liparis tanakae, snailfish: a comprehensive survey of snailfish specific genes.</title>
        <authorList>
            <person name="Kim W."/>
            <person name="Song I."/>
            <person name="Jeong J.-H."/>
            <person name="Kim D."/>
            <person name="Kim S."/>
            <person name="Ryu S."/>
            <person name="Song J.Y."/>
            <person name="Lee S.K."/>
        </authorList>
    </citation>
    <scope>NUCLEOTIDE SEQUENCE [LARGE SCALE GENOMIC DNA]</scope>
    <source>
        <tissue evidence="1">Muscle</tissue>
    </source>
</reference>
<accession>A0A4Z2GJ49</accession>
<dbReference type="AlphaFoldDB" id="A0A4Z2GJ49"/>
<organism evidence="1 2">
    <name type="scientific">Liparis tanakae</name>
    <name type="common">Tanaka's snailfish</name>
    <dbReference type="NCBI Taxonomy" id="230148"/>
    <lineage>
        <taxon>Eukaryota</taxon>
        <taxon>Metazoa</taxon>
        <taxon>Chordata</taxon>
        <taxon>Craniata</taxon>
        <taxon>Vertebrata</taxon>
        <taxon>Euteleostomi</taxon>
        <taxon>Actinopterygii</taxon>
        <taxon>Neopterygii</taxon>
        <taxon>Teleostei</taxon>
        <taxon>Neoteleostei</taxon>
        <taxon>Acanthomorphata</taxon>
        <taxon>Eupercaria</taxon>
        <taxon>Perciformes</taxon>
        <taxon>Cottioidei</taxon>
        <taxon>Cottales</taxon>
        <taxon>Liparidae</taxon>
        <taxon>Liparis</taxon>
    </lineage>
</organism>
<evidence type="ECO:0000313" key="2">
    <source>
        <dbReference type="Proteomes" id="UP000314294"/>
    </source>
</evidence>
<sequence length="97" mass="11005">MDTTQRHEQQLAHITEVMESMSIRHERNMESLRKPYIPAVANISARLRAKILQGKYINLISLILPSPECEEKIATGEQFTALIKTADPRMSKDLSIG</sequence>
<proteinExistence type="predicted"/>
<gene>
    <name evidence="1" type="ORF">EYF80_036582</name>
</gene>
<comment type="caution">
    <text evidence="1">The sequence shown here is derived from an EMBL/GenBank/DDBJ whole genome shotgun (WGS) entry which is preliminary data.</text>
</comment>
<dbReference type="EMBL" id="SRLO01000522">
    <property type="protein sequence ID" value="TNN53221.1"/>
    <property type="molecule type" value="Genomic_DNA"/>
</dbReference>
<keyword evidence="2" id="KW-1185">Reference proteome</keyword>
<name>A0A4Z2GJ49_9TELE</name>
<dbReference type="OrthoDB" id="8959254at2759"/>
<protein>
    <submittedName>
        <fullName evidence="1">Uncharacterized protein</fullName>
    </submittedName>
</protein>